<proteinExistence type="predicted"/>
<sequence>MNILTSYGIHLQMYISIKQIGETLVALGRSRPAVLWEVESRTLVFISDLDFPLVPEIRLCFDIGYDGRPICRMHGKLLWKEDSLSNAKLYGVLLDPDEHGQANMAKQITRTVTGGRVRQQQYDPYTDVMAGHESGRIFDVST</sequence>
<reference evidence="1 2" key="1">
    <citation type="submission" date="2021-03" db="EMBL/GenBank/DDBJ databases">
        <title>Antimicrobial resistance genes in bacteria isolated from Japanese honey, and their potential for conferring macrolide and lincosamide resistance in the American foulbrood pathogen Paenibacillus larvae.</title>
        <authorList>
            <person name="Okamoto M."/>
            <person name="Kumagai M."/>
            <person name="Kanamori H."/>
            <person name="Takamatsu D."/>
        </authorList>
    </citation>
    <scope>NUCLEOTIDE SEQUENCE [LARGE SCALE GENOMIC DNA]</scope>
    <source>
        <strain evidence="1 2">J21TS3</strain>
    </source>
</reference>
<comment type="caution">
    <text evidence="1">The sequence shown here is derived from an EMBL/GenBank/DDBJ whole genome shotgun (WGS) entry which is preliminary data.</text>
</comment>
<organism evidence="1 2">
    <name type="scientific">Paenibacillus cookii</name>
    <dbReference type="NCBI Taxonomy" id="157839"/>
    <lineage>
        <taxon>Bacteria</taxon>
        <taxon>Bacillati</taxon>
        <taxon>Bacillota</taxon>
        <taxon>Bacilli</taxon>
        <taxon>Bacillales</taxon>
        <taxon>Paenibacillaceae</taxon>
        <taxon>Paenibacillus</taxon>
    </lineage>
</organism>
<accession>A0ABQ4LX72</accession>
<dbReference type="EMBL" id="BORW01000012">
    <property type="protein sequence ID" value="GIO67875.1"/>
    <property type="molecule type" value="Genomic_DNA"/>
</dbReference>
<dbReference type="RefSeq" id="WP_036709063.1">
    <property type="nucleotide sequence ID" value="NZ_BORW01000012.1"/>
</dbReference>
<dbReference type="Proteomes" id="UP000680638">
    <property type="component" value="Unassembled WGS sequence"/>
</dbReference>
<keyword evidence="2" id="KW-1185">Reference proteome</keyword>
<protein>
    <submittedName>
        <fullName evidence="1">Uncharacterized protein</fullName>
    </submittedName>
</protein>
<evidence type="ECO:0000313" key="1">
    <source>
        <dbReference type="EMBL" id="GIO67875.1"/>
    </source>
</evidence>
<gene>
    <name evidence="1" type="ORF">J21TS3_26960</name>
</gene>
<evidence type="ECO:0000313" key="2">
    <source>
        <dbReference type="Proteomes" id="UP000680638"/>
    </source>
</evidence>
<name>A0ABQ4LX72_9BACL</name>